<keyword evidence="5" id="KW-0408">Iron</keyword>
<dbReference type="SFLD" id="SFLDG01082">
    <property type="entry name" value="B12-binding_domain_containing"/>
    <property type="match status" value="1"/>
</dbReference>
<dbReference type="Proteomes" id="UP000215086">
    <property type="component" value="Chromosome"/>
</dbReference>
<dbReference type="InterPro" id="IPR010722">
    <property type="entry name" value="BATS_dom"/>
</dbReference>
<keyword evidence="2" id="KW-0004">4Fe-4S</keyword>
<evidence type="ECO:0000256" key="3">
    <source>
        <dbReference type="ARBA" id="ARBA00022691"/>
    </source>
</evidence>
<dbReference type="PANTHER" id="PTHR43726">
    <property type="entry name" value="3-METHYLORNITHINE SYNTHASE"/>
    <property type="match status" value="1"/>
</dbReference>
<dbReference type="KEGG" id="ttf:THTE_0219"/>
<organism evidence="10 11">
    <name type="scientific">Thermogutta terrifontis</name>
    <dbReference type="NCBI Taxonomy" id="1331910"/>
    <lineage>
        <taxon>Bacteria</taxon>
        <taxon>Pseudomonadati</taxon>
        <taxon>Planctomycetota</taxon>
        <taxon>Planctomycetia</taxon>
        <taxon>Pirellulales</taxon>
        <taxon>Thermoguttaceae</taxon>
        <taxon>Thermogutta</taxon>
    </lineage>
</organism>
<dbReference type="InterPro" id="IPR034422">
    <property type="entry name" value="HydE/PylB-like"/>
</dbReference>
<proteinExistence type="predicted"/>
<dbReference type="GO" id="GO:0046872">
    <property type="term" value="F:metal ion binding"/>
    <property type="evidence" value="ECO:0007669"/>
    <property type="project" value="UniProtKB-KW"/>
</dbReference>
<dbReference type="SFLD" id="SFLDG01280">
    <property type="entry name" value="HydE/PylB-like"/>
    <property type="match status" value="1"/>
</dbReference>
<dbReference type="SUPFAM" id="SSF102114">
    <property type="entry name" value="Radical SAM enzymes"/>
    <property type="match status" value="1"/>
</dbReference>
<dbReference type="SFLD" id="SFLDS00029">
    <property type="entry name" value="Radical_SAM"/>
    <property type="match status" value="1"/>
</dbReference>
<dbReference type="GO" id="GO:0042364">
    <property type="term" value="P:water-soluble vitamin biosynthetic process"/>
    <property type="evidence" value="ECO:0007669"/>
    <property type="project" value="UniProtKB-ARBA"/>
</dbReference>
<feature type="compositionally biased region" description="Basic and acidic residues" evidence="8">
    <location>
        <begin position="386"/>
        <end position="396"/>
    </location>
</feature>
<comment type="cofactor">
    <cofactor evidence="1">
        <name>[4Fe-4S] cluster</name>
        <dbReference type="ChEBI" id="CHEBI:49883"/>
    </cofactor>
</comment>
<evidence type="ECO:0000256" key="4">
    <source>
        <dbReference type="ARBA" id="ARBA00022723"/>
    </source>
</evidence>
<accession>A0A286RA38</accession>
<dbReference type="GO" id="GO:0044272">
    <property type="term" value="P:sulfur compound biosynthetic process"/>
    <property type="evidence" value="ECO:0007669"/>
    <property type="project" value="UniProtKB-ARBA"/>
</dbReference>
<dbReference type="NCBIfam" id="TIGR03956">
    <property type="entry name" value="rSAM_HydE"/>
    <property type="match status" value="1"/>
</dbReference>
<dbReference type="SMART" id="SM00729">
    <property type="entry name" value="Elp3"/>
    <property type="match status" value="1"/>
</dbReference>
<dbReference type="OrthoDB" id="9775764at2"/>
<keyword evidence="3" id="KW-0949">S-adenosyl-L-methionine</keyword>
<protein>
    <submittedName>
        <fullName evidence="10">[FeFe]-hydrogenase maturation protein HydE</fullName>
    </submittedName>
</protein>
<evidence type="ECO:0000256" key="1">
    <source>
        <dbReference type="ARBA" id="ARBA00001966"/>
    </source>
</evidence>
<evidence type="ECO:0000313" key="10">
    <source>
        <dbReference type="EMBL" id="ASV72821.1"/>
    </source>
</evidence>
<gene>
    <name evidence="10" type="ORF">THTE_0219</name>
</gene>
<evidence type="ECO:0000256" key="7">
    <source>
        <dbReference type="ARBA" id="ARBA00034078"/>
    </source>
</evidence>
<keyword evidence="11" id="KW-1185">Reference proteome</keyword>
<dbReference type="GO" id="GO:0016740">
    <property type="term" value="F:transferase activity"/>
    <property type="evidence" value="ECO:0007669"/>
    <property type="project" value="TreeGrafter"/>
</dbReference>
<dbReference type="SFLD" id="SFLDF00348">
    <property type="entry name" value="FeFe_hydrogenase_maturase_(Hyd"/>
    <property type="match status" value="1"/>
</dbReference>
<dbReference type="RefSeq" id="WP_095413635.1">
    <property type="nucleotide sequence ID" value="NZ_CP018477.1"/>
</dbReference>
<evidence type="ECO:0000256" key="6">
    <source>
        <dbReference type="ARBA" id="ARBA00023014"/>
    </source>
</evidence>
<evidence type="ECO:0000256" key="5">
    <source>
        <dbReference type="ARBA" id="ARBA00023004"/>
    </source>
</evidence>
<dbReference type="InterPro" id="IPR024021">
    <property type="entry name" value="FeFe-hyd_HydE_rSAM"/>
</dbReference>
<reference evidence="10 11" key="1">
    <citation type="journal article" name="Front. Microbiol.">
        <title>Sugar Metabolism of the First Thermophilic Planctomycete Thermogutta terrifontis: Comparative Genomic and Transcriptomic Approaches.</title>
        <authorList>
            <person name="Elcheninov A.G."/>
            <person name="Menzel P."/>
            <person name="Gudbergsdottir S.R."/>
            <person name="Slesarev A.I."/>
            <person name="Kadnikov V.V."/>
            <person name="Krogh A."/>
            <person name="Bonch-Osmolovskaya E.A."/>
            <person name="Peng X."/>
            <person name="Kublanov I.V."/>
        </authorList>
    </citation>
    <scope>NUCLEOTIDE SEQUENCE [LARGE SCALE GENOMIC DNA]</scope>
    <source>
        <strain evidence="10 11">R1</strain>
    </source>
</reference>
<evidence type="ECO:0000259" key="9">
    <source>
        <dbReference type="PROSITE" id="PS51918"/>
    </source>
</evidence>
<dbReference type="PANTHER" id="PTHR43726:SF1">
    <property type="entry name" value="BIOTIN SYNTHASE"/>
    <property type="match status" value="1"/>
</dbReference>
<evidence type="ECO:0000313" key="11">
    <source>
        <dbReference type="Proteomes" id="UP000215086"/>
    </source>
</evidence>
<feature type="domain" description="Radical SAM core" evidence="9">
    <location>
        <begin position="43"/>
        <end position="259"/>
    </location>
</feature>
<comment type="cofactor">
    <cofactor evidence="7">
        <name>[2Fe-2S] cluster</name>
        <dbReference type="ChEBI" id="CHEBI:190135"/>
    </cofactor>
</comment>
<dbReference type="Gene3D" id="3.20.20.70">
    <property type="entry name" value="Aldolase class I"/>
    <property type="match status" value="1"/>
</dbReference>
<dbReference type="InterPro" id="IPR058240">
    <property type="entry name" value="rSAM_sf"/>
</dbReference>
<evidence type="ECO:0000256" key="2">
    <source>
        <dbReference type="ARBA" id="ARBA00022485"/>
    </source>
</evidence>
<feature type="region of interest" description="Disordered" evidence="8">
    <location>
        <begin position="363"/>
        <end position="396"/>
    </location>
</feature>
<dbReference type="GO" id="GO:0051539">
    <property type="term" value="F:4 iron, 4 sulfur cluster binding"/>
    <property type="evidence" value="ECO:0007669"/>
    <property type="project" value="UniProtKB-KW"/>
</dbReference>
<name>A0A286RA38_9BACT</name>
<evidence type="ECO:0000256" key="8">
    <source>
        <dbReference type="SAM" id="MobiDB-lite"/>
    </source>
</evidence>
<dbReference type="EMBL" id="CP018477">
    <property type="protein sequence ID" value="ASV72821.1"/>
    <property type="molecule type" value="Genomic_DNA"/>
</dbReference>
<dbReference type="InterPro" id="IPR007197">
    <property type="entry name" value="rSAM"/>
</dbReference>
<dbReference type="InterPro" id="IPR013785">
    <property type="entry name" value="Aldolase_TIM"/>
</dbReference>
<dbReference type="AlphaFoldDB" id="A0A286RA38"/>
<dbReference type="Pfam" id="PF04055">
    <property type="entry name" value="Radical_SAM"/>
    <property type="match status" value="1"/>
</dbReference>
<dbReference type="CDD" id="cd01335">
    <property type="entry name" value="Radical_SAM"/>
    <property type="match status" value="1"/>
</dbReference>
<keyword evidence="4" id="KW-0479">Metal-binding</keyword>
<sequence length="396" mass="44255">MPLSIETSLNREQLIGWLREENPARLAQLWQWADHLRQIHVGGEVHLRGLIEISNYCVRLCAYCGLRAPNTELVRYRMSFDEILACARKAAALGYGTVVLQSGEDPGLTTQFITEVIQAIKQELGLAITLSLGEREEDELWTWRQAGADRYLLRFETSQPELYARYHPPRPGKTSDRIALLRRLREMGYEVGSGVMIGLPGQTYGDLADDLLLFRELDLDMIGVGPYIAHPRTPLADPAFCRVVPAEEQVPASELMTYKVIALSRILCPRANIPSTTALATLNRKNGRELGLVRGANVVMPNLTPPHYRIHYEIYPNKACIQETAEACHTCLRARIESIGRHVGQGPGASPNYRWRTGMQVETPSADQAVAPSVINDRPASGRSFHGAEEGQHREE</sequence>
<dbReference type="SMART" id="SM00876">
    <property type="entry name" value="BATS"/>
    <property type="match status" value="1"/>
</dbReference>
<dbReference type="InterPro" id="IPR006638">
    <property type="entry name" value="Elp3/MiaA/NifB-like_rSAM"/>
</dbReference>
<dbReference type="PROSITE" id="PS51918">
    <property type="entry name" value="RADICAL_SAM"/>
    <property type="match status" value="1"/>
</dbReference>
<keyword evidence="6" id="KW-0411">Iron-sulfur</keyword>
<dbReference type="SFLD" id="SFLDG01060">
    <property type="entry name" value="BATS_domain_containing"/>
    <property type="match status" value="1"/>
</dbReference>